<name>A0AAU7Q445_9RICK</name>
<organism evidence="1">
    <name type="scientific">Wolbachia endosymbiont of Armadillidium arcangelii</name>
    <dbReference type="NCBI Taxonomy" id="3158571"/>
    <lineage>
        <taxon>Bacteria</taxon>
        <taxon>Pseudomonadati</taxon>
        <taxon>Pseudomonadota</taxon>
        <taxon>Alphaproteobacteria</taxon>
        <taxon>Rickettsiales</taxon>
        <taxon>Anaplasmataceae</taxon>
        <taxon>Wolbachieae</taxon>
        <taxon>Wolbachia</taxon>
    </lineage>
</organism>
<evidence type="ECO:0000313" key="1">
    <source>
        <dbReference type="EMBL" id="XBS67769.1"/>
    </source>
</evidence>
<reference evidence="1" key="1">
    <citation type="submission" date="2024-06" db="EMBL/GenBank/DDBJ databases">
        <authorList>
            <person name="Dussert Y."/>
            <person name="Peccoud J."/>
            <person name="Pigeault R."/>
        </authorList>
    </citation>
    <scope>NUCLEOTIDE SEQUENCE</scope>
    <source>
        <strain evidence="1">WArc</strain>
    </source>
</reference>
<dbReference type="EMBL" id="CP157942">
    <property type="protein sequence ID" value="XBS67769.1"/>
    <property type="molecule type" value="Genomic_DNA"/>
</dbReference>
<dbReference type="AlphaFoldDB" id="A0AAU7Q445"/>
<proteinExistence type="predicted"/>
<dbReference type="RefSeq" id="WP_349968384.1">
    <property type="nucleotide sequence ID" value="NZ_CP157942.1"/>
</dbReference>
<protein>
    <submittedName>
        <fullName evidence="1">Uncharacterized protein</fullName>
    </submittedName>
</protein>
<accession>A0AAU7Q445</accession>
<gene>
    <name evidence="1" type="ORF">ABLO99_03980</name>
</gene>
<sequence length="75" mass="8857">MCIIILLAVHIKVLIMNNSKSEKKENRLVTLKAQAEKFNFSMLRVSENNDKAHSGETMFLDFHRMNFIVNKKKYR</sequence>